<dbReference type="GO" id="GO:0003700">
    <property type="term" value="F:DNA-binding transcription factor activity"/>
    <property type="evidence" value="ECO:0007669"/>
    <property type="project" value="TreeGrafter"/>
</dbReference>
<dbReference type="GO" id="GO:0000976">
    <property type="term" value="F:transcription cis-regulatory region binding"/>
    <property type="evidence" value="ECO:0007669"/>
    <property type="project" value="TreeGrafter"/>
</dbReference>
<gene>
    <name evidence="6" type="ORF">GCM10010979_22030</name>
</gene>
<keyword evidence="3" id="KW-0804">Transcription</keyword>
<reference evidence="6" key="1">
    <citation type="journal article" date="2014" name="Int. J. Syst. Evol. Microbiol.">
        <title>Complete genome sequence of Corynebacterium casei LMG S-19264T (=DSM 44701T), isolated from a smear-ripened cheese.</title>
        <authorList>
            <consortium name="US DOE Joint Genome Institute (JGI-PGF)"/>
            <person name="Walter F."/>
            <person name="Albersmeier A."/>
            <person name="Kalinowski J."/>
            <person name="Ruckert C."/>
        </authorList>
    </citation>
    <scope>NUCLEOTIDE SEQUENCE</scope>
    <source>
        <strain evidence="6">CGMCC 1.12813</strain>
    </source>
</reference>
<evidence type="ECO:0000256" key="2">
    <source>
        <dbReference type="ARBA" id="ARBA00023125"/>
    </source>
</evidence>
<dbReference type="InterPro" id="IPR050109">
    <property type="entry name" value="HTH-type_TetR-like_transc_reg"/>
</dbReference>
<dbReference type="Proteomes" id="UP000606922">
    <property type="component" value="Unassembled WGS sequence"/>
</dbReference>
<name>A0A916SM09_9MICO</name>
<keyword evidence="1" id="KW-0805">Transcription regulation</keyword>
<protein>
    <submittedName>
        <fullName evidence="6">TetR family transcriptional regulator</fullName>
    </submittedName>
</protein>
<accession>A0A916SM09</accession>
<dbReference type="InterPro" id="IPR001647">
    <property type="entry name" value="HTH_TetR"/>
</dbReference>
<dbReference type="PRINTS" id="PR00455">
    <property type="entry name" value="HTHTETR"/>
</dbReference>
<dbReference type="Gene3D" id="1.10.357.10">
    <property type="entry name" value="Tetracycline Repressor, domain 2"/>
    <property type="match status" value="1"/>
</dbReference>
<evidence type="ECO:0000256" key="4">
    <source>
        <dbReference type="PROSITE-ProRule" id="PRU00335"/>
    </source>
</evidence>
<comment type="caution">
    <text evidence="6">The sequence shown here is derived from an EMBL/GenBank/DDBJ whole genome shotgun (WGS) entry which is preliminary data.</text>
</comment>
<evidence type="ECO:0000313" key="6">
    <source>
        <dbReference type="EMBL" id="GGB07080.1"/>
    </source>
</evidence>
<dbReference type="RefSeq" id="WP_188510649.1">
    <property type="nucleotide sequence ID" value="NZ_BMGB01000001.1"/>
</dbReference>
<feature type="domain" description="HTH tetR-type" evidence="5">
    <location>
        <begin position="15"/>
        <end position="74"/>
    </location>
</feature>
<dbReference type="PROSITE" id="PS50977">
    <property type="entry name" value="HTH_TETR_2"/>
    <property type="match status" value="1"/>
</dbReference>
<keyword evidence="2 4" id="KW-0238">DNA-binding</keyword>
<dbReference type="InterPro" id="IPR009057">
    <property type="entry name" value="Homeodomain-like_sf"/>
</dbReference>
<dbReference type="Pfam" id="PF00440">
    <property type="entry name" value="TetR_N"/>
    <property type="match status" value="1"/>
</dbReference>
<reference evidence="6" key="2">
    <citation type="submission" date="2020-09" db="EMBL/GenBank/DDBJ databases">
        <authorList>
            <person name="Sun Q."/>
            <person name="Zhou Y."/>
        </authorList>
    </citation>
    <scope>NUCLEOTIDE SEQUENCE</scope>
    <source>
        <strain evidence="6">CGMCC 1.12813</strain>
    </source>
</reference>
<organism evidence="6 7">
    <name type="scientific">Conyzicola nivalis</name>
    <dbReference type="NCBI Taxonomy" id="1477021"/>
    <lineage>
        <taxon>Bacteria</taxon>
        <taxon>Bacillati</taxon>
        <taxon>Actinomycetota</taxon>
        <taxon>Actinomycetes</taxon>
        <taxon>Micrococcales</taxon>
        <taxon>Microbacteriaceae</taxon>
        <taxon>Conyzicola</taxon>
    </lineage>
</organism>
<dbReference type="AlphaFoldDB" id="A0A916SM09"/>
<dbReference type="PANTHER" id="PTHR30055">
    <property type="entry name" value="HTH-TYPE TRANSCRIPTIONAL REGULATOR RUTR"/>
    <property type="match status" value="1"/>
</dbReference>
<evidence type="ECO:0000259" key="5">
    <source>
        <dbReference type="PROSITE" id="PS50977"/>
    </source>
</evidence>
<sequence>MTISPRANRGPSAAPENRAALIGAARMIFATRGLDAPLSAVAKEAGVGQGSLYRHFPTRYSLALAVFEENADELESIAAQEGSTLSDVLRAITAQAIVSTAFFEMIEIEKTDDAGRHLIDRISSVVESKLPAARAAGRVADCITTEDVLLGIAMLAGALAKTVHDERPAVATRVWVLLPFGPD</sequence>
<evidence type="ECO:0000313" key="7">
    <source>
        <dbReference type="Proteomes" id="UP000606922"/>
    </source>
</evidence>
<keyword evidence="7" id="KW-1185">Reference proteome</keyword>
<feature type="DNA-binding region" description="H-T-H motif" evidence="4">
    <location>
        <begin position="37"/>
        <end position="56"/>
    </location>
</feature>
<proteinExistence type="predicted"/>
<dbReference type="EMBL" id="BMGB01000001">
    <property type="protein sequence ID" value="GGB07080.1"/>
    <property type="molecule type" value="Genomic_DNA"/>
</dbReference>
<dbReference type="PANTHER" id="PTHR30055:SF234">
    <property type="entry name" value="HTH-TYPE TRANSCRIPTIONAL REGULATOR BETI"/>
    <property type="match status" value="1"/>
</dbReference>
<dbReference type="SUPFAM" id="SSF46689">
    <property type="entry name" value="Homeodomain-like"/>
    <property type="match status" value="1"/>
</dbReference>
<evidence type="ECO:0000256" key="3">
    <source>
        <dbReference type="ARBA" id="ARBA00023163"/>
    </source>
</evidence>
<evidence type="ECO:0000256" key="1">
    <source>
        <dbReference type="ARBA" id="ARBA00023015"/>
    </source>
</evidence>